<evidence type="ECO:0000259" key="1">
    <source>
        <dbReference type="Pfam" id="PF14206"/>
    </source>
</evidence>
<dbReference type="EMBL" id="CP024702">
    <property type="protein sequence ID" value="ATV66254.1"/>
    <property type="molecule type" value="Genomic_DNA"/>
</dbReference>
<accession>A0AAD0ASG7</accession>
<dbReference type="InterPro" id="IPR025983">
    <property type="entry name" value="Cys_rich_CPCC"/>
</dbReference>
<feature type="domain" description="Cysteine-rich CPCC" evidence="1">
    <location>
        <begin position="5"/>
        <end position="79"/>
    </location>
</feature>
<gene>
    <name evidence="2" type="ORF">CTM86_06415</name>
</gene>
<protein>
    <submittedName>
        <fullName evidence="2">Glycosyltransferase</fullName>
    </submittedName>
</protein>
<organism evidence="2 3">
    <name type="scientific">Fusobacterium pseudoperiodonticum</name>
    <dbReference type="NCBI Taxonomy" id="2663009"/>
    <lineage>
        <taxon>Bacteria</taxon>
        <taxon>Fusobacteriati</taxon>
        <taxon>Fusobacteriota</taxon>
        <taxon>Fusobacteriia</taxon>
        <taxon>Fusobacteriales</taxon>
        <taxon>Fusobacteriaceae</taxon>
        <taxon>Fusobacterium</taxon>
    </lineage>
</organism>
<dbReference type="Pfam" id="PF14206">
    <property type="entry name" value="Cys_rich_CPCC"/>
    <property type="match status" value="1"/>
</dbReference>
<proteinExistence type="predicted"/>
<dbReference type="AlphaFoldDB" id="A0AAD0ASG7"/>
<sequence>MKRKRCPCCGYLTINNVDEVIVDICEVCYWQYDKVSEEKPDEIIGPNRVSLNTARKNYKLFGASEECFKNIVRLPYKDEM</sequence>
<evidence type="ECO:0000313" key="3">
    <source>
        <dbReference type="Proteomes" id="UP000231749"/>
    </source>
</evidence>
<dbReference type="RefSeq" id="WP_020788880.1">
    <property type="nucleotide sequence ID" value="NZ_CP024702.1"/>
</dbReference>
<evidence type="ECO:0000313" key="2">
    <source>
        <dbReference type="EMBL" id="ATV66254.1"/>
    </source>
</evidence>
<reference evidence="3" key="1">
    <citation type="submission" date="2017-11" db="EMBL/GenBank/DDBJ databases">
        <title>Genome sequencing of Fusobacterium periodonticum KCOM 1282.</title>
        <authorList>
            <person name="Kook J.-K."/>
            <person name="Park S.-N."/>
            <person name="Lim Y.K."/>
        </authorList>
    </citation>
    <scope>NUCLEOTIDE SEQUENCE [LARGE SCALE GENOMIC DNA]</scope>
    <source>
        <strain evidence="3">KCOM 1282</strain>
    </source>
</reference>
<name>A0AAD0ASG7_9FUSO</name>
<dbReference type="Proteomes" id="UP000231749">
    <property type="component" value="Chromosome"/>
</dbReference>